<accession>A0A371HBM0</accession>
<feature type="region of interest" description="Disordered" evidence="1">
    <location>
        <begin position="1"/>
        <end position="26"/>
    </location>
</feature>
<comment type="caution">
    <text evidence="2">The sequence shown here is derived from an EMBL/GenBank/DDBJ whole genome shotgun (WGS) entry which is preliminary data.</text>
</comment>
<dbReference type="AlphaFoldDB" id="A0A371HBM0"/>
<feature type="non-terminal residue" evidence="2">
    <location>
        <position position="1"/>
    </location>
</feature>
<dbReference type="PANTHER" id="PTHR33223:SF10">
    <property type="entry name" value="AMINOTRANSFERASE-LIKE PLANT MOBILE DOMAIN-CONTAINING PROTEIN"/>
    <property type="match status" value="1"/>
</dbReference>
<evidence type="ECO:0000313" key="2">
    <source>
        <dbReference type="EMBL" id="RDY00198.1"/>
    </source>
</evidence>
<gene>
    <name evidence="2" type="ORF">CR513_16646</name>
</gene>
<name>A0A371HBM0_MUCPR</name>
<evidence type="ECO:0008006" key="4">
    <source>
        <dbReference type="Google" id="ProtNLM"/>
    </source>
</evidence>
<feature type="compositionally biased region" description="Basic residues" evidence="1">
    <location>
        <begin position="1"/>
        <end position="13"/>
    </location>
</feature>
<reference evidence="2" key="1">
    <citation type="submission" date="2018-05" db="EMBL/GenBank/DDBJ databases">
        <title>Draft genome of Mucuna pruriens seed.</title>
        <authorList>
            <person name="Nnadi N.E."/>
            <person name="Vos R."/>
            <person name="Hasami M.H."/>
            <person name="Devisetty U.K."/>
            <person name="Aguiy J.C."/>
        </authorList>
    </citation>
    <scope>NUCLEOTIDE SEQUENCE [LARGE SCALE GENOMIC DNA]</scope>
    <source>
        <strain evidence="2">JCA_2017</strain>
    </source>
</reference>
<evidence type="ECO:0000313" key="3">
    <source>
        <dbReference type="Proteomes" id="UP000257109"/>
    </source>
</evidence>
<evidence type="ECO:0000256" key="1">
    <source>
        <dbReference type="SAM" id="MobiDB-lite"/>
    </source>
</evidence>
<feature type="compositionally biased region" description="Polar residues" evidence="1">
    <location>
        <begin position="14"/>
        <end position="26"/>
    </location>
</feature>
<dbReference type="PANTHER" id="PTHR33223">
    <property type="entry name" value="CCHC-TYPE DOMAIN-CONTAINING PROTEIN"/>
    <property type="match status" value="1"/>
</dbReference>
<keyword evidence="3" id="KW-1185">Reference proteome</keyword>
<protein>
    <recommendedName>
        <fullName evidence="4">Retrotransposon gag domain-containing protein</fullName>
    </recommendedName>
</protein>
<dbReference type="Proteomes" id="UP000257109">
    <property type="component" value="Unassembled WGS sequence"/>
</dbReference>
<dbReference type="OrthoDB" id="1436372at2759"/>
<sequence>MPRRSTHCRRRMKNNSPNIGESMRQTCPSTNKQRLRTSMTRRLGDKGRQTYAQKLRETLKRNLNYVNTLSWMTSLTPPLPTGWRNLSLDKYNGTLDPDKYINVYVTQVNLFTNNDAIPCRVFPTSLKGAVLNWYTCLMPNSIDSFTMLMEKFEAQYATCRPHHLTSVVLTRGGRVTLLLHGMLLNIVAKIRNLNPKVALHSMTMALKPNLFLNSLYKRPPASMDGLRVWASCYIQMGEMVEYRDRVQKGEQNLKSFDEQERQREGAVKVQPLTTSRAILLEEAFNAKLIALPYKDNPQGANKIKYYRYHRNYDHTTRLCLMLRNKIEELVQV</sequence>
<proteinExistence type="predicted"/>
<organism evidence="2 3">
    <name type="scientific">Mucuna pruriens</name>
    <name type="common">Velvet bean</name>
    <name type="synonym">Dolichos pruriens</name>
    <dbReference type="NCBI Taxonomy" id="157652"/>
    <lineage>
        <taxon>Eukaryota</taxon>
        <taxon>Viridiplantae</taxon>
        <taxon>Streptophyta</taxon>
        <taxon>Embryophyta</taxon>
        <taxon>Tracheophyta</taxon>
        <taxon>Spermatophyta</taxon>
        <taxon>Magnoliopsida</taxon>
        <taxon>eudicotyledons</taxon>
        <taxon>Gunneridae</taxon>
        <taxon>Pentapetalae</taxon>
        <taxon>rosids</taxon>
        <taxon>fabids</taxon>
        <taxon>Fabales</taxon>
        <taxon>Fabaceae</taxon>
        <taxon>Papilionoideae</taxon>
        <taxon>50 kb inversion clade</taxon>
        <taxon>NPAAA clade</taxon>
        <taxon>indigoferoid/millettioid clade</taxon>
        <taxon>Phaseoleae</taxon>
        <taxon>Mucuna</taxon>
    </lineage>
</organism>
<dbReference type="EMBL" id="QJKJ01003052">
    <property type="protein sequence ID" value="RDY00198.1"/>
    <property type="molecule type" value="Genomic_DNA"/>
</dbReference>